<dbReference type="Pfam" id="PF06271">
    <property type="entry name" value="RDD"/>
    <property type="match status" value="1"/>
</dbReference>
<dbReference type="GO" id="GO:0005886">
    <property type="term" value="C:plasma membrane"/>
    <property type="evidence" value="ECO:0007669"/>
    <property type="project" value="UniProtKB-SubCell"/>
</dbReference>
<keyword evidence="9" id="KW-1185">Reference proteome</keyword>
<dbReference type="RefSeq" id="WP_161861520.1">
    <property type="nucleotide sequence ID" value="NZ_CP046620.1"/>
</dbReference>
<evidence type="ECO:0000256" key="5">
    <source>
        <dbReference type="ARBA" id="ARBA00023136"/>
    </source>
</evidence>
<dbReference type="KEGG" id="amaq:GO499_06965"/>
<evidence type="ECO:0000313" key="8">
    <source>
        <dbReference type="EMBL" id="QHQ34955.1"/>
    </source>
</evidence>
<dbReference type="InterPro" id="IPR051791">
    <property type="entry name" value="Pra-immunoreactive"/>
</dbReference>
<dbReference type="EMBL" id="CP046620">
    <property type="protein sequence ID" value="QHQ34955.1"/>
    <property type="molecule type" value="Genomic_DNA"/>
</dbReference>
<dbReference type="InterPro" id="IPR010432">
    <property type="entry name" value="RDD"/>
</dbReference>
<name>A0A6P1SZJ7_9RHOB</name>
<evidence type="ECO:0000256" key="4">
    <source>
        <dbReference type="ARBA" id="ARBA00022989"/>
    </source>
</evidence>
<evidence type="ECO:0000256" key="6">
    <source>
        <dbReference type="SAM" id="Phobius"/>
    </source>
</evidence>
<keyword evidence="2" id="KW-1003">Cell membrane</keyword>
<dbReference type="Proteomes" id="UP000464495">
    <property type="component" value="Chromosome"/>
</dbReference>
<evidence type="ECO:0000256" key="3">
    <source>
        <dbReference type="ARBA" id="ARBA00022692"/>
    </source>
</evidence>
<dbReference type="PANTHER" id="PTHR36115:SF6">
    <property type="entry name" value="PROLINE-RICH ANTIGEN HOMOLOG"/>
    <property type="match status" value="1"/>
</dbReference>
<accession>A0A6P1SZJ7</accession>
<evidence type="ECO:0000256" key="2">
    <source>
        <dbReference type="ARBA" id="ARBA00022475"/>
    </source>
</evidence>
<feature type="domain" description="RDD" evidence="7">
    <location>
        <begin position="19"/>
        <end position="139"/>
    </location>
</feature>
<dbReference type="PANTHER" id="PTHR36115">
    <property type="entry name" value="PROLINE-RICH ANTIGEN HOMOLOG-RELATED"/>
    <property type="match status" value="1"/>
</dbReference>
<keyword evidence="5 6" id="KW-0472">Membrane</keyword>
<sequence>MTMTLPHPEYDAQFYESVPLKRLIAFFVDIVLIGLISAVAVLALTLFTLGLGIFLTPMLVLLISFLYRWRTIAVNSATPGMAFMGIELRNRAGHRLSSQDAFIHTGIFVALTLTLIGWIATVISIMATDRHQGLPDLLLGSVALNRPAD</sequence>
<organism evidence="8 9">
    <name type="scientific">Algicella marina</name>
    <dbReference type="NCBI Taxonomy" id="2683284"/>
    <lineage>
        <taxon>Bacteria</taxon>
        <taxon>Pseudomonadati</taxon>
        <taxon>Pseudomonadota</taxon>
        <taxon>Alphaproteobacteria</taxon>
        <taxon>Rhodobacterales</taxon>
        <taxon>Paracoccaceae</taxon>
        <taxon>Algicella</taxon>
    </lineage>
</organism>
<gene>
    <name evidence="8" type="ORF">GO499_06965</name>
</gene>
<proteinExistence type="predicted"/>
<protein>
    <submittedName>
        <fullName evidence="8">RDD family protein</fullName>
    </submittedName>
</protein>
<feature type="transmembrane region" description="Helical" evidence="6">
    <location>
        <begin position="23"/>
        <end position="43"/>
    </location>
</feature>
<keyword evidence="3 6" id="KW-0812">Transmembrane</keyword>
<evidence type="ECO:0000256" key="1">
    <source>
        <dbReference type="ARBA" id="ARBA00004651"/>
    </source>
</evidence>
<dbReference type="AlphaFoldDB" id="A0A6P1SZJ7"/>
<comment type="subcellular location">
    <subcellularLocation>
        <location evidence="1">Cell membrane</location>
        <topology evidence="1">Multi-pass membrane protein</topology>
    </subcellularLocation>
</comment>
<reference evidence="8 9" key="1">
    <citation type="submission" date="2019-12" db="EMBL/GenBank/DDBJ databases">
        <title>Complete genome sequence of Algicella marina strain 9Alg 56(T) isolated from the red alga Tichocarpus crinitus.</title>
        <authorList>
            <person name="Kim S.-G."/>
            <person name="Nedashkovskaya O.I."/>
        </authorList>
    </citation>
    <scope>NUCLEOTIDE SEQUENCE [LARGE SCALE GENOMIC DNA]</scope>
    <source>
        <strain evidence="8 9">9Alg 56</strain>
    </source>
</reference>
<keyword evidence="4 6" id="KW-1133">Transmembrane helix</keyword>
<evidence type="ECO:0000259" key="7">
    <source>
        <dbReference type="Pfam" id="PF06271"/>
    </source>
</evidence>
<feature type="transmembrane region" description="Helical" evidence="6">
    <location>
        <begin position="101"/>
        <end position="127"/>
    </location>
</feature>
<feature type="transmembrane region" description="Helical" evidence="6">
    <location>
        <begin position="49"/>
        <end position="67"/>
    </location>
</feature>
<evidence type="ECO:0000313" key="9">
    <source>
        <dbReference type="Proteomes" id="UP000464495"/>
    </source>
</evidence>